<sequence>MTGNHFKWDERLEIELPSLIQGWDSYESNTQAAILAYWEAVRGHIPDRIMALERTINEKQARLYEEEDFGTSCRLNSEIAELASKIHDLHIWYRTHQDMEPRRHSG</sequence>
<dbReference type="Proteomes" id="UP000640274">
    <property type="component" value="Unassembled WGS sequence"/>
</dbReference>
<name>A0A934IY50_9BACL</name>
<organism evidence="1 2">
    <name type="scientific">Paenibacillus roseus</name>
    <dbReference type="NCBI Taxonomy" id="2798579"/>
    <lineage>
        <taxon>Bacteria</taxon>
        <taxon>Bacillati</taxon>
        <taxon>Bacillota</taxon>
        <taxon>Bacilli</taxon>
        <taxon>Bacillales</taxon>
        <taxon>Paenibacillaceae</taxon>
        <taxon>Paenibacillus</taxon>
    </lineage>
</organism>
<comment type="caution">
    <text evidence="1">The sequence shown here is derived from an EMBL/GenBank/DDBJ whole genome shotgun (WGS) entry which is preliminary data.</text>
</comment>
<protein>
    <submittedName>
        <fullName evidence="1">Uncharacterized protein</fullName>
    </submittedName>
</protein>
<dbReference type="EMBL" id="JAELUP010000001">
    <property type="protein sequence ID" value="MBJ6359834.1"/>
    <property type="molecule type" value="Genomic_DNA"/>
</dbReference>
<evidence type="ECO:0000313" key="2">
    <source>
        <dbReference type="Proteomes" id="UP000640274"/>
    </source>
</evidence>
<proteinExistence type="predicted"/>
<dbReference type="AlphaFoldDB" id="A0A934IY50"/>
<evidence type="ECO:0000313" key="1">
    <source>
        <dbReference type="EMBL" id="MBJ6359834.1"/>
    </source>
</evidence>
<gene>
    <name evidence="1" type="ORF">JFN88_00640</name>
</gene>
<reference evidence="1" key="1">
    <citation type="submission" date="2020-12" db="EMBL/GenBank/DDBJ databases">
        <authorList>
            <person name="Huq M.A."/>
        </authorList>
    </citation>
    <scope>NUCLEOTIDE SEQUENCE</scope>
    <source>
        <strain evidence="1">MAHUQ-46</strain>
    </source>
</reference>
<keyword evidence="2" id="KW-1185">Reference proteome</keyword>
<accession>A0A934IY50</accession>
<dbReference type="RefSeq" id="WP_199017358.1">
    <property type="nucleotide sequence ID" value="NZ_JAELUP010000001.1"/>
</dbReference>